<feature type="domain" description="Clr5" evidence="1">
    <location>
        <begin position="3"/>
        <end position="52"/>
    </location>
</feature>
<comment type="caution">
    <text evidence="2">The sequence shown here is derived from an EMBL/GenBank/DDBJ whole genome shotgun (WGS) entry which is preliminary data.</text>
</comment>
<sequence>MGWEDHKSTIVSLYKQEGKKLSEVADIMKRQHGFDMSISAYKKKLNAWGLNKNIKAVQKSAALRVLRDMRAQGAPLPNEFEIGGQSIRRSMVERYAKAKDKESREGNSAVVPLSNAETPGSISLVAPVTAGHSGASPVSPRPVAHIPRPFFNNAIESLVFDINQYYTSYFAGTQPPAGEGTGQGLVIQKIHPQHLLDQYTASVKMLNRGYNRVGFQLLGGLHIAKSLFEGQHPRLLGCLVVMARTGAPEVPGLYKSVWGYIFQTASEVLGYQHPVAQLCRFLRDSPEASAILENLFRLNADLFETYLGSTHDKTLRAKLNLLDLRLQDPRNHDIVRKELDTCLGHCETQYGSNDVLTRTILYRYGWIEERKRNYGNAQTIYRDIIRRSDAIIETGLRDRIGPRVRVRLAAMLGRLGDDEDAGLLLREALRDSIRYFGNADYETCVILSTLADHLKKQGAVQDLEGLKRNQSQFFYDN</sequence>
<accession>A0ABR1W4E8</accession>
<evidence type="ECO:0000313" key="3">
    <source>
        <dbReference type="Proteomes" id="UP001446871"/>
    </source>
</evidence>
<dbReference type="PANTHER" id="PTHR38788:SF3">
    <property type="entry name" value="CLR5 DOMAIN-CONTAINING PROTEIN"/>
    <property type="match status" value="1"/>
</dbReference>
<dbReference type="SUPFAM" id="SSF48452">
    <property type="entry name" value="TPR-like"/>
    <property type="match status" value="1"/>
</dbReference>
<dbReference type="Pfam" id="PF14420">
    <property type="entry name" value="Clr5"/>
    <property type="match status" value="1"/>
</dbReference>
<dbReference type="Proteomes" id="UP001446871">
    <property type="component" value="Unassembled WGS sequence"/>
</dbReference>
<dbReference type="InterPro" id="IPR011990">
    <property type="entry name" value="TPR-like_helical_dom_sf"/>
</dbReference>
<protein>
    <recommendedName>
        <fullName evidence="1">Clr5 domain-containing protein</fullName>
    </recommendedName>
</protein>
<dbReference type="Gene3D" id="1.25.40.10">
    <property type="entry name" value="Tetratricopeptide repeat domain"/>
    <property type="match status" value="1"/>
</dbReference>
<evidence type="ECO:0000259" key="1">
    <source>
        <dbReference type="Pfam" id="PF14420"/>
    </source>
</evidence>
<dbReference type="InterPro" id="IPR025676">
    <property type="entry name" value="Clr5_dom"/>
</dbReference>
<organism evidence="2 3">
    <name type="scientific">Apiospora saccharicola</name>
    <dbReference type="NCBI Taxonomy" id="335842"/>
    <lineage>
        <taxon>Eukaryota</taxon>
        <taxon>Fungi</taxon>
        <taxon>Dikarya</taxon>
        <taxon>Ascomycota</taxon>
        <taxon>Pezizomycotina</taxon>
        <taxon>Sordariomycetes</taxon>
        <taxon>Xylariomycetidae</taxon>
        <taxon>Amphisphaeriales</taxon>
        <taxon>Apiosporaceae</taxon>
        <taxon>Apiospora</taxon>
    </lineage>
</organism>
<dbReference type="EMBL" id="JAQQWM010000002">
    <property type="protein sequence ID" value="KAK8078376.1"/>
    <property type="molecule type" value="Genomic_DNA"/>
</dbReference>
<proteinExistence type="predicted"/>
<gene>
    <name evidence="2" type="ORF">PG996_004546</name>
</gene>
<reference evidence="2 3" key="1">
    <citation type="submission" date="2023-01" db="EMBL/GenBank/DDBJ databases">
        <title>Analysis of 21 Apiospora genomes using comparative genomics revels a genus with tremendous synthesis potential of carbohydrate active enzymes and secondary metabolites.</title>
        <authorList>
            <person name="Sorensen T."/>
        </authorList>
    </citation>
    <scope>NUCLEOTIDE SEQUENCE [LARGE SCALE GENOMIC DNA]</scope>
    <source>
        <strain evidence="2 3">CBS 83171</strain>
    </source>
</reference>
<dbReference type="PANTHER" id="PTHR38788">
    <property type="entry name" value="CLR5 DOMAIN-CONTAINING PROTEIN"/>
    <property type="match status" value="1"/>
</dbReference>
<keyword evidence="3" id="KW-1185">Reference proteome</keyword>
<name>A0ABR1W4E8_9PEZI</name>
<evidence type="ECO:0000313" key="2">
    <source>
        <dbReference type="EMBL" id="KAK8078376.1"/>
    </source>
</evidence>